<dbReference type="Proteomes" id="UP000199555">
    <property type="component" value="Unassembled WGS sequence"/>
</dbReference>
<keyword evidence="3" id="KW-1185">Reference proteome</keyword>
<name>A0A1G9P8S3_9RHOB</name>
<keyword evidence="1" id="KW-0472">Membrane</keyword>
<reference evidence="3" key="1">
    <citation type="submission" date="2016-10" db="EMBL/GenBank/DDBJ databases">
        <authorList>
            <person name="Varghese N."/>
            <person name="Submissions S."/>
        </authorList>
    </citation>
    <scope>NUCLEOTIDE SEQUENCE [LARGE SCALE GENOMIC DNA]</scope>
    <source>
        <strain evidence="3">CGMCC 1.7655</strain>
    </source>
</reference>
<feature type="transmembrane region" description="Helical" evidence="1">
    <location>
        <begin position="72"/>
        <end position="92"/>
    </location>
</feature>
<evidence type="ECO:0000256" key="1">
    <source>
        <dbReference type="SAM" id="Phobius"/>
    </source>
</evidence>
<keyword evidence="1" id="KW-1133">Transmembrane helix</keyword>
<protein>
    <submittedName>
        <fullName evidence="2">Uncharacterized protein</fullName>
    </submittedName>
</protein>
<evidence type="ECO:0000313" key="3">
    <source>
        <dbReference type="Proteomes" id="UP000199555"/>
    </source>
</evidence>
<keyword evidence="1" id="KW-0812">Transmembrane</keyword>
<proteinExistence type="predicted"/>
<dbReference type="AlphaFoldDB" id="A0A1G9P8S3"/>
<gene>
    <name evidence="2" type="ORF">SAMN04487971_1484</name>
</gene>
<sequence length="98" mass="10355">MNVLLAAWLVGAFLIVLLAWMGRKLLGTPLTICSAILSVGSATLTTFFLWNFAGGDGGFERRATGLFNFEHLGLVVSQGLLALFAVLLVAGGRSTSVR</sequence>
<evidence type="ECO:0000313" key="2">
    <source>
        <dbReference type="EMBL" id="SDL94891.1"/>
    </source>
</evidence>
<feature type="transmembrane region" description="Helical" evidence="1">
    <location>
        <begin position="6"/>
        <end position="23"/>
    </location>
</feature>
<organism evidence="2 3">
    <name type="scientific">Paracoccus chinensis</name>
    <dbReference type="NCBI Taxonomy" id="525640"/>
    <lineage>
        <taxon>Bacteria</taxon>
        <taxon>Pseudomonadati</taxon>
        <taxon>Pseudomonadota</taxon>
        <taxon>Alphaproteobacteria</taxon>
        <taxon>Rhodobacterales</taxon>
        <taxon>Paracoccaceae</taxon>
        <taxon>Paracoccus</taxon>
    </lineage>
</organism>
<feature type="transmembrane region" description="Helical" evidence="1">
    <location>
        <begin position="30"/>
        <end position="52"/>
    </location>
</feature>
<accession>A0A1G9P8S3</accession>
<dbReference type="EMBL" id="FNGE01000048">
    <property type="protein sequence ID" value="SDL94891.1"/>
    <property type="molecule type" value="Genomic_DNA"/>
</dbReference>
<dbReference type="RefSeq" id="WP_090757555.1">
    <property type="nucleotide sequence ID" value="NZ_FNGE01000048.1"/>
</dbReference>